<dbReference type="Proteomes" id="UP000030212">
    <property type="component" value="Genome"/>
</dbReference>
<protein>
    <submittedName>
        <fullName evidence="1">Uncharacterized protein</fullName>
    </submittedName>
</protein>
<sequence>MAGYEERLCTECGTEFKPYQYNQKRCRSCVLKFDRRAEHRVLTKKCPSCEEVFMPRTARQVYCSSHCGEKGHNMAWKEKRSKLYSATVITNVKFVAVKVLS</sequence>
<keyword evidence="2" id="KW-1185">Reference proteome</keyword>
<dbReference type="GeneID" id="24722112"/>
<proteinExistence type="predicted"/>
<evidence type="ECO:0000313" key="2">
    <source>
        <dbReference type="Proteomes" id="UP000030212"/>
    </source>
</evidence>
<dbReference type="RefSeq" id="YP_009147363.1">
    <property type="nucleotide sequence ID" value="NC_027337.1"/>
</dbReference>
<name>A0A0A0RSE7_9CAUD</name>
<reference evidence="1 2" key="1">
    <citation type="submission" date="2014-09" db="EMBL/GenBank/DDBJ databases">
        <title>Genome of Escherichia coli infecting bacteriophage vB_EcoM-VpaE1.</title>
        <authorList>
            <person name="Truncaite L."/>
            <person name="Simoliunas E."/>
            <person name="Zajanckauskaite A."/>
            <person name="Kaliniene L."/>
            <person name="Vilkaityte M."/>
            <person name="Meskys R."/>
        </authorList>
    </citation>
    <scope>NUCLEOTIDE SEQUENCE [LARGE SCALE GENOMIC DNA]</scope>
    <source>
        <strain evidence="1">VpaE1</strain>
    </source>
</reference>
<dbReference type="EMBL" id="KM657822">
    <property type="protein sequence ID" value="AIW02354.1"/>
    <property type="molecule type" value="Genomic_DNA"/>
</dbReference>
<organism evidence="1 2">
    <name type="scientific">Escherichia phage vB_EcoM-VpaE1</name>
    <dbReference type="NCBI Taxonomy" id="1555238"/>
    <lineage>
        <taxon>Viruses</taxon>
        <taxon>Duplodnaviria</taxon>
        <taxon>Heunggongvirae</taxon>
        <taxon>Uroviricota</taxon>
        <taxon>Caudoviricetes</taxon>
        <taxon>Andersonviridae</taxon>
        <taxon>Ounavirinae</taxon>
        <taxon>Felixounavirus</taxon>
        <taxon>Felixounavirus VpaE1</taxon>
    </lineage>
</organism>
<evidence type="ECO:0000313" key="1">
    <source>
        <dbReference type="EMBL" id="AIW02354.1"/>
    </source>
</evidence>
<gene>
    <name evidence="1" type="ORF">VpaE1_094</name>
</gene>
<accession>A0A0A0RSE7</accession>
<dbReference type="KEGG" id="vg:24722112"/>